<sequence>MAFIDDMEALAARLSATGFLVSTPEREESDLHWETLSLEAAVARKADFLNDYFDEIRRSDIVLIANFEKHGIPGYIGANSLMEAACAHALGKPVVYLFPVGEQSCQLEALAISTGVLHGDTARLDGLIG</sequence>
<gene>
    <name evidence="1" type="ORF">DYI23_18605</name>
</gene>
<dbReference type="AlphaFoldDB" id="A0A944CHB2"/>
<comment type="caution">
    <text evidence="1">The sequence shown here is derived from an EMBL/GenBank/DDBJ whole genome shotgun (WGS) entry which is preliminary data.</text>
</comment>
<evidence type="ECO:0000313" key="2">
    <source>
        <dbReference type="Proteomes" id="UP000705379"/>
    </source>
</evidence>
<accession>A0A944CHB2</accession>
<proteinExistence type="predicted"/>
<evidence type="ECO:0008006" key="3">
    <source>
        <dbReference type="Google" id="ProtNLM"/>
    </source>
</evidence>
<protein>
    <recommendedName>
        <fullName evidence="3">Nucleoside 2-deoxyribosyltransferase</fullName>
    </recommendedName>
</protein>
<evidence type="ECO:0000313" key="1">
    <source>
        <dbReference type="EMBL" id="MBS8262246.1"/>
    </source>
</evidence>
<name>A0A944CHB2_9HYPH</name>
<dbReference type="Gene3D" id="3.40.50.450">
    <property type="match status" value="1"/>
</dbReference>
<dbReference type="EMBL" id="QTKU01000005">
    <property type="protein sequence ID" value="MBS8262246.1"/>
    <property type="molecule type" value="Genomic_DNA"/>
</dbReference>
<reference evidence="1" key="2">
    <citation type="journal article" date="2021" name="Microorganisms">
        <title>Bacterial Dimethylsulfoniopropionate Biosynthesis in the East China Sea.</title>
        <authorList>
            <person name="Liu J."/>
            <person name="Zhang Y."/>
            <person name="Liu J."/>
            <person name="Zhong H."/>
            <person name="Williams B.T."/>
            <person name="Zheng Y."/>
            <person name="Curson A.R.J."/>
            <person name="Sun C."/>
            <person name="Sun H."/>
            <person name="Song D."/>
            <person name="Wagner Mackenzie B."/>
            <person name="Bermejo Martinez A."/>
            <person name="Todd J.D."/>
            <person name="Zhang X.H."/>
        </authorList>
    </citation>
    <scope>NUCLEOTIDE SEQUENCE</scope>
    <source>
        <strain evidence="1">AESS21</strain>
    </source>
</reference>
<reference evidence="1" key="1">
    <citation type="submission" date="2018-08" db="EMBL/GenBank/DDBJ databases">
        <authorList>
            <person name="Jin W."/>
            <person name="Wang H."/>
            <person name="Yang Y."/>
            <person name="Li M."/>
            <person name="Liu J."/>
        </authorList>
    </citation>
    <scope>NUCLEOTIDE SEQUENCE</scope>
    <source>
        <strain evidence="1">AESS21</strain>
    </source>
</reference>
<dbReference type="Proteomes" id="UP000705379">
    <property type="component" value="Unassembled WGS sequence"/>
</dbReference>
<organism evidence="1 2">
    <name type="scientific">Roseibium polysiphoniae</name>
    <dbReference type="NCBI Taxonomy" id="2571221"/>
    <lineage>
        <taxon>Bacteria</taxon>
        <taxon>Pseudomonadati</taxon>
        <taxon>Pseudomonadota</taxon>
        <taxon>Alphaproteobacteria</taxon>
        <taxon>Hyphomicrobiales</taxon>
        <taxon>Stappiaceae</taxon>
        <taxon>Roseibium</taxon>
    </lineage>
</organism>